<dbReference type="EMBL" id="UYRU01079118">
    <property type="protein sequence ID" value="VDN29825.1"/>
    <property type="molecule type" value="Genomic_DNA"/>
</dbReference>
<name>A0A3P7MJR5_DIBLA</name>
<keyword evidence="2" id="KW-1185">Reference proteome</keyword>
<evidence type="ECO:0000313" key="1">
    <source>
        <dbReference type="EMBL" id="VDN29825.1"/>
    </source>
</evidence>
<dbReference type="Proteomes" id="UP000281553">
    <property type="component" value="Unassembled WGS sequence"/>
</dbReference>
<organism evidence="1 2">
    <name type="scientific">Dibothriocephalus latus</name>
    <name type="common">Fish tapeworm</name>
    <name type="synonym">Diphyllobothrium latum</name>
    <dbReference type="NCBI Taxonomy" id="60516"/>
    <lineage>
        <taxon>Eukaryota</taxon>
        <taxon>Metazoa</taxon>
        <taxon>Spiralia</taxon>
        <taxon>Lophotrochozoa</taxon>
        <taxon>Platyhelminthes</taxon>
        <taxon>Cestoda</taxon>
        <taxon>Eucestoda</taxon>
        <taxon>Diphyllobothriidea</taxon>
        <taxon>Diphyllobothriidae</taxon>
        <taxon>Dibothriocephalus</taxon>
    </lineage>
</organism>
<protein>
    <submittedName>
        <fullName evidence="1">Uncharacterized protein</fullName>
    </submittedName>
</protein>
<sequence>MSHAKEGLQGHGCACSASNLVQHARRSPKSGLGPSRTHYVRQYCLRLGPALGWRGLQNE</sequence>
<reference evidence="1 2" key="1">
    <citation type="submission" date="2018-11" db="EMBL/GenBank/DDBJ databases">
        <authorList>
            <consortium name="Pathogen Informatics"/>
        </authorList>
    </citation>
    <scope>NUCLEOTIDE SEQUENCE [LARGE SCALE GENOMIC DNA]</scope>
</reference>
<evidence type="ECO:0000313" key="2">
    <source>
        <dbReference type="Proteomes" id="UP000281553"/>
    </source>
</evidence>
<gene>
    <name evidence="1" type="ORF">DILT_LOCUS15432</name>
</gene>
<accession>A0A3P7MJR5</accession>
<proteinExistence type="predicted"/>
<dbReference type="AlphaFoldDB" id="A0A3P7MJR5"/>